<organism evidence="3 4">
    <name type="scientific">Paramecium sonneborni</name>
    <dbReference type="NCBI Taxonomy" id="65129"/>
    <lineage>
        <taxon>Eukaryota</taxon>
        <taxon>Sar</taxon>
        <taxon>Alveolata</taxon>
        <taxon>Ciliophora</taxon>
        <taxon>Intramacronucleata</taxon>
        <taxon>Oligohymenophorea</taxon>
        <taxon>Peniculida</taxon>
        <taxon>Parameciidae</taxon>
        <taxon>Paramecium</taxon>
    </lineage>
</organism>
<evidence type="ECO:0000256" key="1">
    <source>
        <dbReference type="ARBA" id="ARBA00022786"/>
    </source>
</evidence>
<proteinExistence type="predicted"/>
<dbReference type="InterPro" id="IPR051983">
    <property type="entry name" value="WSB_SOCS-box_domain"/>
</dbReference>
<dbReference type="OrthoDB" id="10250769at2759"/>
<feature type="repeat" description="WD" evidence="2">
    <location>
        <begin position="1033"/>
        <end position="1061"/>
    </location>
</feature>
<accession>A0A8S1QZC7</accession>
<dbReference type="PANTHER" id="PTHR15622:SF2">
    <property type="entry name" value="U4_U6 SMALL NUCLEAR RIBONUCLEOPROTEIN PRP4"/>
    <property type="match status" value="1"/>
</dbReference>
<evidence type="ECO:0000313" key="4">
    <source>
        <dbReference type="Proteomes" id="UP000692954"/>
    </source>
</evidence>
<dbReference type="InterPro" id="IPR019775">
    <property type="entry name" value="WD40_repeat_CS"/>
</dbReference>
<dbReference type="SMART" id="SM00320">
    <property type="entry name" value="WD40"/>
    <property type="match status" value="7"/>
</dbReference>
<evidence type="ECO:0000313" key="3">
    <source>
        <dbReference type="EMBL" id="CAD8119830.1"/>
    </source>
</evidence>
<evidence type="ECO:0000256" key="2">
    <source>
        <dbReference type="PROSITE-ProRule" id="PRU00221"/>
    </source>
</evidence>
<keyword evidence="4" id="KW-1185">Reference proteome</keyword>
<comment type="caution">
    <text evidence="3">The sequence shown here is derived from an EMBL/GenBank/DDBJ whole genome shotgun (WGS) entry which is preliminary data.</text>
</comment>
<dbReference type="PROSITE" id="PS00678">
    <property type="entry name" value="WD_REPEATS_1"/>
    <property type="match status" value="1"/>
</dbReference>
<dbReference type="PANTHER" id="PTHR15622">
    <property type="entry name" value="WD40 REPEAT PROTEIN"/>
    <property type="match status" value="1"/>
</dbReference>
<name>A0A8S1QZC7_9CILI</name>
<keyword evidence="2" id="KW-0853">WD repeat</keyword>
<dbReference type="Proteomes" id="UP000692954">
    <property type="component" value="Unassembled WGS sequence"/>
</dbReference>
<keyword evidence="1" id="KW-0833">Ubl conjugation pathway</keyword>
<gene>
    <name evidence="3" type="ORF">PSON_ATCC_30995.1.T1230018</name>
</gene>
<dbReference type="GO" id="GO:0000209">
    <property type="term" value="P:protein polyubiquitination"/>
    <property type="evidence" value="ECO:0007669"/>
    <property type="project" value="TreeGrafter"/>
</dbReference>
<sequence>MLSSISQQKQKQQLQWEDQYFSELDSDSDYKKLIRKCILLSSKGSQHSFTHKSIQEFFVAKYILYQLENIYNNKLSDEQQIDTKQLENSLMNNDSFNMSHEHFQGALLLLKEKLQNKDDITKLLVSLVQLSKQKDSKFIRIASNSIFLLSFLGKNLGLQDFDSVCISETYINGLSFCESRLSKTFFNQVSIDSCNFNNAIITDAEWSNIITKERITKDYEGERFFEIVLSENGDEFYTLSQFNEHQIILRQFNFKLDQKSKERKFNLKFKDEIKSIQIAQNLSIMCCQTESSIQLWNLHDQNNNINNDDCIILRNLRDIKVILSQDGSQLLINMENIIIWFNERFHLKLQNSLTTTESIPDLKYNNLKMAISLNAKLLAIVINTKIMFWDIQDYQNITKVQEIELNEEDYNIAFSKNGNYLVITQYNQHTIMEINNQRKINKICSFYSLSKNETALISPDNNYITFYDYRYKVILLEDSKNVIAAISNNFELFACTRKFATHIWNIKELNQIQYIGVLEQDEQYEMQILEFSNDCSYLISFALQQVFFIWDLKQMKLMKKFTYEDDMSSLIFSSDGQVLISTSNTNIVLWDMSNFKEPIIISQIEKYCRIKFLIVSKKQGHMILSGESRDFVIWEIQSDKIIQGFDKESSFAIFNDEGDNFATYHKGIVEIWKLQENIFVIEHKLEILNKLIFFSLNSDNVQLLKNNYKFILKKLLTQDHQFCQNQYLENEGFQLILTVENEYIEIQKIEGQSFYYIQKQTIIEAVFSSDSSILCFATEKKQIIIMNISKTEIISQINIDTSEICRIQLSEVDDILAVAHGNKDQTRIDLYTIKDRENPCYLQSTECFGIPHTMLFMNNNQYLIIGVYYIIQRFDLDNFKQPKLVGFQNERNEFIQHLDGQHLIFVNKAKGQFCFLNTHSINYISGIRFLKTLFDFGFFQKNNNLIQIFSQFGNDLYFTEINSNTNLYNDKFYLLNLNCYVTNILKTNTQDLWIIRATPIGEEQFIIFDSKKNALINIMSDKEYLFFNHFQMSEDDQYLVSAYNDSHIKVWDMKTYKLLFKQKMNTDSLDRVLISSKGMLISCYMSKLKVWNFKALRQQQQQNFQFDGHSYPIQNILVSPDGLVLASGSFFEIKFWDLEELRLLNTEIARDFMENAGFDNTGTYYPSRYIIKQWVQVFKFMSKFIIETFTLKAEEQCNYLYFTSDSQQIVQVFEKYSIFWNLKEAEKLNKLTSYFLDEQSVIKLTISDNCKYAIAHSPFQIFEVDAEKKLREIKTKDCQERKVRSFCLSYGSKMIAIQSDQEEIVSQEIFIFSLLQMEIIQTIKCNDQIRSFCFSFNDEFLILLCRKEYLVFKVDNIPIIEIKRVEIASDEEFTNIFPFQENQFIFFQKQYIQVFQNLELLNQLPIKTIKTIDAFCTKDKLFAVASNSDHTIDIYELKNSTKIEEFAILYNVEVIKSYHHQCNSAIQFSINCQFLISLESYNEVKLWDITNKQSIQLRYLQKNISVNAFKILQDKKKGQQDQECRIALVGNDNTIHIQDYNFNLFLATQKELPQVNNKQQFQISSPYGKYQLYYLNDHNTIFIYDQQRQLINQKNLIDEESIDNIKFFDSQTLVWKDQTKLIFWKFIIDEEQEQEYNYKEETLYLTCSPNKQVFLGLCGNRKILGIYNRQTGQQILKLQTFQCSITQGCFSPCGEKFNIGFQDGSIQLFKFDSNNIDNCKPPICYKVFAKSSPFLANNCQINRSKFTSTESENLESLFLEKGAINK</sequence>
<feature type="repeat" description="WD" evidence="2">
    <location>
        <begin position="1106"/>
        <end position="1146"/>
    </location>
</feature>
<dbReference type="PROSITE" id="PS50082">
    <property type="entry name" value="WD_REPEATS_2"/>
    <property type="match status" value="2"/>
</dbReference>
<evidence type="ECO:0008006" key="5">
    <source>
        <dbReference type="Google" id="ProtNLM"/>
    </source>
</evidence>
<dbReference type="Pfam" id="PF00400">
    <property type="entry name" value="WD40"/>
    <property type="match status" value="2"/>
</dbReference>
<reference evidence="3" key="1">
    <citation type="submission" date="2021-01" db="EMBL/GenBank/DDBJ databases">
        <authorList>
            <consortium name="Genoscope - CEA"/>
            <person name="William W."/>
        </authorList>
    </citation>
    <scope>NUCLEOTIDE SEQUENCE</scope>
</reference>
<dbReference type="InterPro" id="IPR001680">
    <property type="entry name" value="WD40_rpt"/>
</dbReference>
<dbReference type="EMBL" id="CAJJDN010000123">
    <property type="protein sequence ID" value="CAD8119830.1"/>
    <property type="molecule type" value="Genomic_DNA"/>
</dbReference>
<protein>
    <recommendedName>
        <fullName evidence="5">WD40-repeat-containing domain</fullName>
    </recommendedName>
</protein>